<comment type="caution">
    <text evidence="1">The sequence shown here is derived from an EMBL/GenBank/DDBJ whole genome shotgun (WGS) entry which is preliminary data.</text>
</comment>
<keyword evidence="2" id="KW-1185">Reference proteome</keyword>
<accession>A0ABV1H7P1</accession>
<gene>
    <name evidence="1" type="ORF">WMO37_09945</name>
</gene>
<dbReference type="EMBL" id="JBBMFS010000008">
    <property type="protein sequence ID" value="MEQ2555326.1"/>
    <property type="molecule type" value="Genomic_DNA"/>
</dbReference>
<organism evidence="1 2">
    <name type="scientific">Lachnospira intestinalis</name>
    <dbReference type="NCBI Taxonomy" id="3133158"/>
    <lineage>
        <taxon>Bacteria</taxon>
        <taxon>Bacillati</taxon>
        <taxon>Bacillota</taxon>
        <taxon>Clostridia</taxon>
        <taxon>Lachnospirales</taxon>
        <taxon>Lachnospiraceae</taxon>
        <taxon>Lachnospira</taxon>
    </lineage>
</organism>
<evidence type="ECO:0008006" key="3">
    <source>
        <dbReference type="Google" id="ProtNLM"/>
    </source>
</evidence>
<sequence length="328" mass="39141">MRVLVISPNFFDYPQVICEQLGKMGIEADWFDDRPSSNSFVKAIIRINKNFISKFIEKYFQNVMQIIGGKKYDKVLIISGQSFSFSEEMVQQLKEKQSQAEFILYQWDSLENFPYIERMHKFFDRCYSFDRKDVQKDTYIQFLPLFYSERYERIATQHKKEYKYDLSFVGTAHPKKYKYVKEMALELKGVFPKQFIYFFFPSKLVYIYRKIKNVEFKNAKYSEFNFKALNGAQMDEIVTNSKCVLDSAQANQNGLTIRVIEMLGAKKKIITTNEDVVNYDFYRPENVYVYNGGFDSNNVFFKSPYQEIEDEIYKKYSLESWLKTLLNL</sequence>
<evidence type="ECO:0000313" key="1">
    <source>
        <dbReference type="EMBL" id="MEQ2555326.1"/>
    </source>
</evidence>
<evidence type="ECO:0000313" key="2">
    <source>
        <dbReference type="Proteomes" id="UP001546774"/>
    </source>
</evidence>
<protein>
    <recommendedName>
        <fullName evidence="3">Capsular biosynthesis protein CpsH</fullName>
    </recommendedName>
</protein>
<proteinExistence type="predicted"/>
<dbReference type="Proteomes" id="UP001546774">
    <property type="component" value="Unassembled WGS sequence"/>
</dbReference>
<name>A0ABV1H7P1_9FIRM</name>
<reference evidence="1" key="1">
    <citation type="submission" date="2024-03" db="EMBL/GenBank/DDBJ databases">
        <title>Human intestinal bacterial collection.</title>
        <authorList>
            <person name="Pauvert C."/>
            <person name="Hitch T.C.A."/>
            <person name="Clavel T."/>
        </authorList>
    </citation>
    <scope>NUCLEOTIDE SEQUENCE [LARGE SCALE GENOMIC DNA]</scope>
    <source>
        <strain evidence="1">CLA-AA-H89B</strain>
    </source>
</reference>